<dbReference type="AlphaFoldDB" id="A0A3G9JU97"/>
<reference evidence="1 2" key="1">
    <citation type="submission" date="2018-11" db="EMBL/GenBank/DDBJ databases">
        <title>Complete genome sequence of Microcystis aeruginosa NIES-102.</title>
        <authorList>
            <person name="Yamaguchi H."/>
            <person name="Suzuki S."/>
            <person name="Kawachi M."/>
        </authorList>
    </citation>
    <scope>NUCLEOTIDE SEQUENCE [LARGE SCALE GENOMIC DNA]</scope>
    <source>
        <strain evidence="1 2">NIES-102</strain>
    </source>
</reference>
<proteinExistence type="predicted"/>
<organism evidence="1 2">
    <name type="scientific">Microcystis viridis NIES-102</name>
    <dbReference type="NCBI Taxonomy" id="213615"/>
    <lineage>
        <taxon>Bacteria</taxon>
        <taxon>Bacillati</taxon>
        <taxon>Cyanobacteriota</taxon>
        <taxon>Cyanophyceae</taxon>
        <taxon>Oscillatoriophycideae</taxon>
        <taxon>Chroococcales</taxon>
        <taxon>Microcystaceae</taxon>
        <taxon>Microcystis</taxon>
    </lineage>
</organism>
<dbReference type="EMBL" id="AP019314">
    <property type="protein sequence ID" value="BBH38239.1"/>
    <property type="molecule type" value="Genomic_DNA"/>
</dbReference>
<dbReference type="Proteomes" id="UP000278152">
    <property type="component" value="Chromosome"/>
</dbReference>
<protein>
    <submittedName>
        <fullName evidence="1">Uncharacterized protein</fullName>
    </submittedName>
</protein>
<dbReference type="KEGG" id="mvz:myaer102_07270"/>
<name>A0A3G9JU97_MICVR</name>
<sequence>MSLIATPMAIIALKAWYLDKYEPIREVVKRPHDLRLSRNSLLKSGLRADFLDDSLTIQGSVWFQRYLEGERVEFYLEGSGGYVISNIDLISQEIYFTKQDLSAWLDPVIYFSSQSQFKDSSTALRTILTETVENLNKRSRLPLNIEETPRTEGNVTRLSDSQLRKIRKSLLFIADATAISQKETELLPSPLVGVELGYAIACKQGGQILLTYQNRAELKGKLAFDLPSYQKLIFSDLSELRLTFPPLMATLLQKFNLIS</sequence>
<evidence type="ECO:0000313" key="1">
    <source>
        <dbReference type="EMBL" id="BBH38239.1"/>
    </source>
</evidence>
<evidence type="ECO:0000313" key="2">
    <source>
        <dbReference type="Proteomes" id="UP000278152"/>
    </source>
</evidence>
<gene>
    <name evidence="1" type="ORF">myaer102_07270</name>
</gene>
<accession>A0A3G9JU97</accession>